<accession>A0ABQ8SM21</accession>
<comment type="caution">
    <text evidence="1">The sequence shown here is derived from an EMBL/GenBank/DDBJ whole genome shotgun (WGS) entry which is preliminary data.</text>
</comment>
<proteinExistence type="predicted"/>
<dbReference type="Proteomes" id="UP001148838">
    <property type="component" value="Unassembled WGS sequence"/>
</dbReference>
<protein>
    <submittedName>
        <fullName evidence="1">Uncharacterized protein</fullName>
    </submittedName>
</protein>
<evidence type="ECO:0000313" key="2">
    <source>
        <dbReference type="Proteomes" id="UP001148838"/>
    </source>
</evidence>
<sequence>MFDVKTVVIVRYEEELFPGIVTSVDERDARVSVMQRSGQLWKWPDQKDEIDYAYKDVVEKMRQPVKKSHKRELYDIPELQKVWG</sequence>
<name>A0ABQ8SM21_PERAM</name>
<reference evidence="1 2" key="1">
    <citation type="journal article" date="2022" name="Allergy">
        <title>Genome assembly and annotation of Periplaneta americana reveal a comprehensive cockroach allergen profile.</title>
        <authorList>
            <person name="Wang L."/>
            <person name="Xiong Q."/>
            <person name="Saelim N."/>
            <person name="Wang L."/>
            <person name="Nong W."/>
            <person name="Wan A.T."/>
            <person name="Shi M."/>
            <person name="Liu X."/>
            <person name="Cao Q."/>
            <person name="Hui J.H.L."/>
            <person name="Sookrung N."/>
            <person name="Leung T.F."/>
            <person name="Tungtrongchitr A."/>
            <person name="Tsui S.K.W."/>
        </authorList>
    </citation>
    <scope>NUCLEOTIDE SEQUENCE [LARGE SCALE GENOMIC DNA]</scope>
    <source>
        <strain evidence="1">PWHHKU_190912</strain>
    </source>
</reference>
<organism evidence="1 2">
    <name type="scientific">Periplaneta americana</name>
    <name type="common">American cockroach</name>
    <name type="synonym">Blatta americana</name>
    <dbReference type="NCBI Taxonomy" id="6978"/>
    <lineage>
        <taxon>Eukaryota</taxon>
        <taxon>Metazoa</taxon>
        <taxon>Ecdysozoa</taxon>
        <taxon>Arthropoda</taxon>
        <taxon>Hexapoda</taxon>
        <taxon>Insecta</taxon>
        <taxon>Pterygota</taxon>
        <taxon>Neoptera</taxon>
        <taxon>Polyneoptera</taxon>
        <taxon>Dictyoptera</taxon>
        <taxon>Blattodea</taxon>
        <taxon>Blattoidea</taxon>
        <taxon>Blattidae</taxon>
        <taxon>Blattinae</taxon>
        <taxon>Periplaneta</taxon>
    </lineage>
</organism>
<keyword evidence="2" id="KW-1185">Reference proteome</keyword>
<evidence type="ECO:0000313" key="1">
    <source>
        <dbReference type="EMBL" id="KAJ4435204.1"/>
    </source>
</evidence>
<dbReference type="EMBL" id="JAJSOF020000025">
    <property type="protein sequence ID" value="KAJ4435204.1"/>
    <property type="molecule type" value="Genomic_DNA"/>
</dbReference>
<gene>
    <name evidence="1" type="ORF">ANN_23781</name>
</gene>